<protein>
    <submittedName>
        <fullName evidence="1">Uncharacterized protein</fullName>
    </submittedName>
</protein>
<dbReference type="KEGG" id="broo:brsh051_09830"/>
<keyword evidence="2" id="KW-1185">Reference proteome</keyword>
<evidence type="ECO:0000313" key="1">
    <source>
        <dbReference type="EMBL" id="BEH01702.1"/>
    </source>
</evidence>
<dbReference type="RefSeq" id="WP_286268038.1">
    <property type="nucleotide sequence ID" value="NZ_AP028056.1"/>
</dbReference>
<gene>
    <name evidence="1" type="ORF">brsh051_09830</name>
</gene>
<proteinExistence type="predicted"/>
<dbReference type="AlphaFoldDB" id="A0AAN0K995"/>
<name>A0AAN0K995_9ACTN</name>
<accession>A0AAN0K995</accession>
<evidence type="ECO:0000313" key="2">
    <source>
        <dbReference type="Proteomes" id="UP001431656"/>
    </source>
</evidence>
<organism evidence="1 2">
    <name type="scientific">Brooklawnia propionicigenes</name>
    <dbReference type="NCBI Taxonomy" id="3041175"/>
    <lineage>
        <taxon>Bacteria</taxon>
        <taxon>Bacillati</taxon>
        <taxon>Actinomycetota</taxon>
        <taxon>Actinomycetes</taxon>
        <taxon>Propionibacteriales</taxon>
        <taxon>Propionibacteriaceae</taxon>
        <taxon>Brooklawnia</taxon>
    </lineage>
</organism>
<dbReference type="EMBL" id="AP028056">
    <property type="protein sequence ID" value="BEH01702.1"/>
    <property type="molecule type" value="Genomic_DNA"/>
</dbReference>
<dbReference type="Proteomes" id="UP001431656">
    <property type="component" value="Chromosome"/>
</dbReference>
<sequence length="580" mass="63834">MAGKAADLTGEVGWGDTGPFWAARAFNSKRGQDHLGLASVSQDHILPMLSPGINVLTPHPRYWSFYLVVLDEFWRRGLRPSAFRDFFRAREAAFSMACHVCAAPEHASIQFGINGALKIAPHRLDPVFEPSTVAVDYMVSALGGYGLYYRTAMESTGVLAIARRGSGLTVDAPTPTGQAIAAAYRKAIAGTILWAEYLRKDMEGLIHRDDLVEFARVGCLCQLPNAADADLPLLQDLFLHEPAEGSPQRRGTMRMLLDLGMTYGAEPIDEDTYRRMIYFRQLNGTSYQPRPDLAATARYWRILQAREYFAYTFNRLLEWLRANGAGNAPGVTTRPIGDVEAIIDTALSTHTLDVNIAPSSPAHAMAEELTTKVDVSPSIDMPWPSSEGWDEQELYLATLPNRSADDANTFVRLLSLLTLVHHRLGVPERMLSLDPVATSLLAEGASQRIGMATFFRQFTERLRDGATVSQLAHWIIDTRVITQHERVAIAKLPDDTFRIRRMGSMVVFSEREAFSPLNSSRFNALSTMVHELGFISAYADAGRTLTPAGTQLLDIGDLRAGSLANAASAPEVLPPRAIDG</sequence>
<reference evidence="1" key="1">
    <citation type="journal article" date="2024" name="Int. J. Syst. Evol. Microbiol.">
        <title>Brooklawnia propionicigenes sp. nov., a facultatively anaerobic, propionate-producing bacterium isolated from a methanogenic reactor treating waste from cattle farms.</title>
        <authorList>
            <person name="Akita Y."/>
            <person name="Ueki A."/>
            <person name="Tonouchi A."/>
            <person name="Sugawara Y."/>
            <person name="Honma S."/>
            <person name="Kaku N."/>
            <person name="Ueki K."/>
        </authorList>
    </citation>
    <scope>NUCLEOTIDE SEQUENCE</scope>
    <source>
        <strain evidence="1">SH051</strain>
    </source>
</reference>